<dbReference type="EMBL" id="JBHSOG010000100">
    <property type="protein sequence ID" value="MFC5771805.1"/>
    <property type="molecule type" value="Genomic_DNA"/>
</dbReference>
<dbReference type="InterPro" id="IPR041633">
    <property type="entry name" value="Polbeta"/>
</dbReference>
<evidence type="ECO:0000313" key="3">
    <source>
        <dbReference type="Proteomes" id="UP001595974"/>
    </source>
</evidence>
<dbReference type="CDD" id="cd05403">
    <property type="entry name" value="NT_KNTase_like"/>
    <property type="match status" value="1"/>
</dbReference>
<protein>
    <submittedName>
        <fullName evidence="2">Nucleotidyltransferase family protein</fullName>
    </submittedName>
</protein>
<dbReference type="InterPro" id="IPR043519">
    <property type="entry name" value="NT_sf"/>
</dbReference>
<comment type="caution">
    <text evidence="2">The sequence shown here is derived from an EMBL/GenBank/DDBJ whole genome shotgun (WGS) entry which is preliminary data.</text>
</comment>
<name>A0ABW1AX81_9RHOO</name>
<dbReference type="Gene3D" id="3.30.460.10">
    <property type="entry name" value="Beta Polymerase, domain 2"/>
    <property type="match status" value="1"/>
</dbReference>
<evidence type="ECO:0000313" key="2">
    <source>
        <dbReference type="EMBL" id="MFC5771805.1"/>
    </source>
</evidence>
<feature type="domain" description="Polymerase beta nucleotidyltransferase" evidence="1">
    <location>
        <begin position="18"/>
        <end position="100"/>
    </location>
</feature>
<dbReference type="SUPFAM" id="SSF81301">
    <property type="entry name" value="Nucleotidyltransferase"/>
    <property type="match status" value="1"/>
</dbReference>
<dbReference type="Pfam" id="PF18765">
    <property type="entry name" value="Polbeta"/>
    <property type="match status" value="1"/>
</dbReference>
<proteinExistence type="predicted"/>
<organism evidence="2 3">
    <name type="scientific">Thauera sinica</name>
    <dbReference type="NCBI Taxonomy" id="2665146"/>
    <lineage>
        <taxon>Bacteria</taxon>
        <taxon>Pseudomonadati</taxon>
        <taxon>Pseudomonadota</taxon>
        <taxon>Betaproteobacteria</taxon>
        <taxon>Rhodocyclales</taxon>
        <taxon>Zoogloeaceae</taxon>
        <taxon>Thauera</taxon>
    </lineage>
</organism>
<reference evidence="3" key="1">
    <citation type="journal article" date="2019" name="Int. J. Syst. Evol. Microbiol.">
        <title>The Global Catalogue of Microorganisms (GCM) 10K type strain sequencing project: providing services to taxonomists for standard genome sequencing and annotation.</title>
        <authorList>
            <consortium name="The Broad Institute Genomics Platform"/>
            <consortium name="The Broad Institute Genome Sequencing Center for Infectious Disease"/>
            <person name="Wu L."/>
            <person name="Ma J."/>
        </authorList>
    </citation>
    <scope>NUCLEOTIDE SEQUENCE [LARGE SCALE GENOMIC DNA]</scope>
    <source>
        <strain evidence="3">SHR3</strain>
    </source>
</reference>
<dbReference type="Proteomes" id="UP001595974">
    <property type="component" value="Unassembled WGS sequence"/>
</dbReference>
<accession>A0ABW1AX81</accession>
<evidence type="ECO:0000259" key="1">
    <source>
        <dbReference type="Pfam" id="PF18765"/>
    </source>
</evidence>
<sequence>MKAQGGLRHGLPAHAIAEIRQVLARHPGVVRIVLYGLRALGNYRTGSDIDLCLDAPALSLAELLAIGTEIDELLLPWKVDLTLLQKIDNPALLEHIRRVGVSFGDGGN</sequence>
<dbReference type="RefSeq" id="WP_096445096.1">
    <property type="nucleotide sequence ID" value="NZ_JBHSOG010000100.1"/>
</dbReference>
<keyword evidence="3" id="KW-1185">Reference proteome</keyword>
<gene>
    <name evidence="2" type="ORF">ACFPTN_20695</name>
</gene>